<accession>A0ABT2EJW0</accession>
<keyword evidence="1" id="KW-1133">Transmembrane helix</keyword>
<dbReference type="Proteomes" id="UP001204798">
    <property type="component" value="Unassembled WGS sequence"/>
</dbReference>
<evidence type="ECO:0000256" key="1">
    <source>
        <dbReference type="SAM" id="Phobius"/>
    </source>
</evidence>
<keyword evidence="1" id="KW-0472">Membrane</keyword>
<proteinExistence type="predicted"/>
<organism evidence="2 3">
    <name type="scientific">Candidatus Fervidibacter sacchari</name>
    <dbReference type="NCBI Taxonomy" id="1448929"/>
    <lineage>
        <taxon>Bacteria</taxon>
        <taxon>Candidatus Fervidibacterota</taxon>
        <taxon>Candidatus Fervidibacter</taxon>
    </lineage>
</organism>
<sequence length="230" mass="26221">MTKKDWLKVIVLILVPVNAWLGVLYYLHWQKRGRGELVETFRFNTAVRVTHFAEKWGIKEGQRLVYPFPIGNTPSLFLGVPPPIGQGRPVLFLNISRIASEEVWRPALQEALAFSPPLHIVLLFDTRESSGEEFERDVKRLREMLNRFPSRRISAIAGDWIGTAFGGFLGGVLAFLCDGEGIVRAVQFYPDLKLSPSWEDEVKDWRPKLQQAVKRALEKFYGKPSGTQGR</sequence>
<feature type="transmembrane region" description="Helical" evidence="1">
    <location>
        <begin position="6"/>
        <end position="27"/>
    </location>
</feature>
<reference evidence="2 3" key="1">
    <citation type="submission" date="2022-08" db="EMBL/GenBank/DDBJ databases">
        <title>Bacterial and archaeal communities from various locations to study Microbial Dark Matter (Phase II).</title>
        <authorList>
            <person name="Stepanauskas R."/>
        </authorList>
    </citation>
    <scope>NUCLEOTIDE SEQUENCE [LARGE SCALE GENOMIC DNA]</scope>
    <source>
        <strain evidence="2 3">PD1</strain>
    </source>
</reference>
<evidence type="ECO:0008006" key="4">
    <source>
        <dbReference type="Google" id="ProtNLM"/>
    </source>
</evidence>
<dbReference type="EMBL" id="JANUCP010000001">
    <property type="protein sequence ID" value="MCS3918245.1"/>
    <property type="molecule type" value="Genomic_DNA"/>
</dbReference>
<gene>
    <name evidence="2" type="ORF">M2350_000642</name>
</gene>
<comment type="caution">
    <text evidence="2">The sequence shown here is derived from an EMBL/GenBank/DDBJ whole genome shotgun (WGS) entry which is preliminary data.</text>
</comment>
<name>A0ABT2EJW0_9BACT</name>
<protein>
    <recommendedName>
        <fullName evidence="4">Acetyl xylan esterase domain-containing protein</fullName>
    </recommendedName>
</protein>
<evidence type="ECO:0000313" key="3">
    <source>
        <dbReference type="Proteomes" id="UP001204798"/>
    </source>
</evidence>
<dbReference type="RefSeq" id="WP_259093848.1">
    <property type="nucleotide sequence ID" value="NZ_CP130454.1"/>
</dbReference>
<evidence type="ECO:0000313" key="2">
    <source>
        <dbReference type="EMBL" id="MCS3918245.1"/>
    </source>
</evidence>
<keyword evidence="3" id="KW-1185">Reference proteome</keyword>
<keyword evidence="1" id="KW-0812">Transmembrane</keyword>